<gene>
    <name evidence="1" type="ORF">BS47DRAFT_1252976</name>
</gene>
<evidence type="ECO:0000313" key="1">
    <source>
        <dbReference type="EMBL" id="KAF9504126.1"/>
    </source>
</evidence>
<protein>
    <submittedName>
        <fullName evidence="1">Uncharacterized protein</fullName>
    </submittedName>
</protein>
<organism evidence="1 2">
    <name type="scientific">Hydnum rufescens UP504</name>
    <dbReference type="NCBI Taxonomy" id="1448309"/>
    <lineage>
        <taxon>Eukaryota</taxon>
        <taxon>Fungi</taxon>
        <taxon>Dikarya</taxon>
        <taxon>Basidiomycota</taxon>
        <taxon>Agaricomycotina</taxon>
        <taxon>Agaricomycetes</taxon>
        <taxon>Cantharellales</taxon>
        <taxon>Hydnaceae</taxon>
        <taxon>Hydnum</taxon>
    </lineage>
</organism>
<dbReference type="AlphaFoldDB" id="A0A9P6DGF8"/>
<proteinExistence type="predicted"/>
<name>A0A9P6DGF8_9AGAM</name>
<dbReference type="OrthoDB" id="2416294at2759"/>
<sequence>IVTNILFRFSNRSLRFMDGYRRGLNGSEAIWAVKKYCSHRCLPPELVHEI</sequence>
<feature type="non-terminal residue" evidence="1">
    <location>
        <position position="1"/>
    </location>
</feature>
<dbReference type="EMBL" id="MU129260">
    <property type="protein sequence ID" value="KAF9504126.1"/>
    <property type="molecule type" value="Genomic_DNA"/>
</dbReference>
<feature type="non-terminal residue" evidence="1">
    <location>
        <position position="50"/>
    </location>
</feature>
<accession>A0A9P6DGF8</accession>
<reference evidence="1" key="1">
    <citation type="journal article" date="2020" name="Nat. Commun.">
        <title>Large-scale genome sequencing of mycorrhizal fungi provides insights into the early evolution of symbiotic traits.</title>
        <authorList>
            <person name="Miyauchi S."/>
            <person name="Kiss E."/>
            <person name="Kuo A."/>
            <person name="Drula E."/>
            <person name="Kohler A."/>
            <person name="Sanchez-Garcia M."/>
            <person name="Morin E."/>
            <person name="Andreopoulos B."/>
            <person name="Barry K.W."/>
            <person name="Bonito G."/>
            <person name="Buee M."/>
            <person name="Carver A."/>
            <person name="Chen C."/>
            <person name="Cichocki N."/>
            <person name="Clum A."/>
            <person name="Culley D."/>
            <person name="Crous P.W."/>
            <person name="Fauchery L."/>
            <person name="Girlanda M."/>
            <person name="Hayes R.D."/>
            <person name="Keri Z."/>
            <person name="LaButti K."/>
            <person name="Lipzen A."/>
            <person name="Lombard V."/>
            <person name="Magnuson J."/>
            <person name="Maillard F."/>
            <person name="Murat C."/>
            <person name="Nolan M."/>
            <person name="Ohm R.A."/>
            <person name="Pangilinan J."/>
            <person name="Pereira M.F."/>
            <person name="Perotto S."/>
            <person name="Peter M."/>
            <person name="Pfister S."/>
            <person name="Riley R."/>
            <person name="Sitrit Y."/>
            <person name="Stielow J.B."/>
            <person name="Szollosi G."/>
            <person name="Zifcakova L."/>
            <person name="Stursova M."/>
            <person name="Spatafora J.W."/>
            <person name="Tedersoo L."/>
            <person name="Vaario L.M."/>
            <person name="Yamada A."/>
            <person name="Yan M."/>
            <person name="Wang P."/>
            <person name="Xu J."/>
            <person name="Bruns T."/>
            <person name="Baldrian P."/>
            <person name="Vilgalys R."/>
            <person name="Dunand C."/>
            <person name="Henrissat B."/>
            <person name="Grigoriev I.V."/>
            <person name="Hibbett D."/>
            <person name="Nagy L.G."/>
            <person name="Martin F.M."/>
        </authorList>
    </citation>
    <scope>NUCLEOTIDE SEQUENCE</scope>
    <source>
        <strain evidence="1">UP504</strain>
    </source>
</reference>
<keyword evidence="2" id="KW-1185">Reference proteome</keyword>
<comment type="caution">
    <text evidence="1">The sequence shown here is derived from an EMBL/GenBank/DDBJ whole genome shotgun (WGS) entry which is preliminary data.</text>
</comment>
<dbReference type="Proteomes" id="UP000886523">
    <property type="component" value="Unassembled WGS sequence"/>
</dbReference>
<evidence type="ECO:0000313" key="2">
    <source>
        <dbReference type="Proteomes" id="UP000886523"/>
    </source>
</evidence>